<evidence type="ECO:0000256" key="2">
    <source>
        <dbReference type="ARBA" id="ARBA00023033"/>
    </source>
</evidence>
<feature type="domain" description="Luciferase-like" evidence="4">
    <location>
        <begin position="15"/>
        <end position="254"/>
    </location>
</feature>
<dbReference type="PANTHER" id="PTHR30137:SF8">
    <property type="entry name" value="BLR5498 PROTEIN"/>
    <property type="match status" value="1"/>
</dbReference>
<dbReference type="EC" id="1.-.-.-" evidence="5"/>
<dbReference type="InterPro" id="IPR011251">
    <property type="entry name" value="Luciferase-like_dom"/>
</dbReference>
<dbReference type="InterPro" id="IPR050766">
    <property type="entry name" value="Bact_Lucif_Oxidored"/>
</dbReference>
<organism evidence="5 6">
    <name type="scientific">Nocardia aobensis</name>
    <dbReference type="NCBI Taxonomy" id="257277"/>
    <lineage>
        <taxon>Bacteria</taxon>
        <taxon>Bacillati</taxon>
        <taxon>Actinomycetota</taxon>
        <taxon>Actinomycetes</taxon>
        <taxon>Mycobacteriales</taxon>
        <taxon>Nocardiaceae</taxon>
        <taxon>Nocardia</taxon>
    </lineage>
</organism>
<feature type="region of interest" description="Disordered" evidence="3">
    <location>
        <begin position="319"/>
        <end position="403"/>
    </location>
</feature>
<name>A0ABW6NXG5_9NOCA</name>
<feature type="compositionally biased region" description="Basic and acidic residues" evidence="3">
    <location>
        <begin position="385"/>
        <end position="394"/>
    </location>
</feature>
<protein>
    <submittedName>
        <fullName evidence="5">LLM class flavin-dependent oxidoreductase</fullName>
        <ecNumber evidence="5">1.-.-.-</ecNumber>
    </submittedName>
</protein>
<feature type="compositionally biased region" description="Basic and acidic residues" evidence="3">
    <location>
        <begin position="342"/>
        <end position="369"/>
    </location>
</feature>
<dbReference type="Pfam" id="PF00296">
    <property type="entry name" value="Bac_luciferase"/>
    <property type="match status" value="1"/>
</dbReference>
<evidence type="ECO:0000313" key="6">
    <source>
        <dbReference type="Proteomes" id="UP001601442"/>
    </source>
</evidence>
<reference evidence="5 6" key="1">
    <citation type="submission" date="2024-10" db="EMBL/GenBank/DDBJ databases">
        <title>The Natural Products Discovery Center: Release of the First 8490 Sequenced Strains for Exploring Actinobacteria Biosynthetic Diversity.</title>
        <authorList>
            <person name="Kalkreuter E."/>
            <person name="Kautsar S.A."/>
            <person name="Yang D."/>
            <person name="Bader C.D."/>
            <person name="Teijaro C.N."/>
            <person name="Fluegel L."/>
            <person name="Davis C.M."/>
            <person name="Simpson J.R."/>
            <person name="Lauterbach L."/>
            <person name="Steele A.D."/>
            <person name="Gui C."/>
            <person name="Meng S."/>
            <person name="Li G."/>
            <person name="Viehrig K."/>
            <person name="Ye F."/>
            <person name="Su P."/>
            <person name="Kiefer A.F."/>
            <person name="Nichols A."/>
            <person name="Cepeda A.J."/>
            <person name="Yan W."/>
            <person name="Fan B."/>
            <person name="Jiang Y."/>
            <person name="Adhikari A."/>
            <person name="Zheng C.-J."/>
            <person name="Schuster L."/>
            <person name="Cowan T.M."/>
            <person name="Smanski M.J."/>
            <person name="Chevrette M.G."/>
            <person name="De Carvalho L.P.S."/>
            <person name="Shen B."/>
        </authorList>
    </citation>
    <scope>NUCLEOTIDE SEQUENCE [LARGE SCALE GENOMIC DNA]</scope>
    <source>
        <strain evidence="5 6">NPDC004119</strain>
    </source>
</reference>
<proteinExistence type="predicted"/>
<dbReference type="GO" id="GO:0016491">
    <property type="term" value="F:oxidoreductase activity"/>
    <property type="evidence" value="ECO:0007669"/>
    <property type="project" value="UniProtKB-KW"/>
</dbReference>
<dbReference type="EMBL" id="JBIAMT010000001">
    <property type="protein sequence ID" value="MFF0495862.1"/>
    <property type="molecule type" value="Genomic_DNA"/>
</dbReference>
<dbReference type="Gene3D" id="3.20.20.30">
    <property type="entry name" value="Luciferase-like domain"/>
    <property type="match status" value="1"/>
</dbReference>
<evidence type="ECO:0000313" key="5">
    <source>
        <dbReference type="EMBL" id="MFF0495862.1"/>
    </source>
</evidence>
<accession>A0ABW6NXG5</accession>
<dbReference type="SUPFAM" id="SSF51679">
    <property type="entry name" value="Bacterial luciferase-like"/>
    <property type="match status" value="1"/>
</dbReference>
<dbReference type="InterPro" id="IPR036661">
    <property type="entry name" value="Luciferase-like_sf"/>
</dbReference>
<keyword evidence="2" id="KW-0503">Monooxygenase</keyword>
<evidence type="ECO:0000256" key="3">
    <source>
        <dbReference type="SAM" id="MobiDB-lite"/>
    </source>
</evidence>
<dbReference type="RefSeq" id="WP_387390346.1">
    <property type="nucleotide sequence ID" value="NZ_JBIAMT010000001.1"/>
</dbReference>
<sequence length="419" mass="46075">MKFSMIFEAQMTDPTAEHEAQVLRDCVEQAVLADEMGFDTVWAVEHHGLKWYAHMSAPEIFLTWVAAKTQRIRIGHGVVCMPFNFNHPVRAAERAAMLDVLSGGRLNLGAGRGATPVETSMCGVDPKRTYAEVEESLRMIGRAWQDPEGEFEYHGELLDIAPHSLLPRPVQRPHPPLFMACTKKDTLKLAADYGIGALVLGFAGVEEIAELRRTYDEAIAARTGERLVSTVTNDHFAALCPTIVLDDRERAQQIGARGQRFFAQSIKHYYGAGPVPDEAVDPTVDEVARIKEAADEHVAYLHEAKIPVKAGSTSVFNADHAYGSPRGRHRLRRATARRGRRRDPVPDPDGHRAAGGLPRDDPALGREGHSALPESVIGQPRAGLAHRDCREPRTPDAAQDLGIFSGGEVEWSISQAKSR</sequence>
<evidence type="ECO:0000259" key="4">
    <source>
        <dbReference type="Pfam" id="PF00296"/>
    </source>
</evidence>
<gene>
    <name evidence="5" type="ORF">ACFYU5_05620</name>
</gene>
<feature type="compositionally biased region" description="Basic residues" evidence="3">
    <location>
        <begin position="326"/>
        <end position="341"/>
    </location>
</feature>
<keyword evidence="1 5" id="KW-0560">Oxidoreductase</keyword>
<keyword evidence="6" id="KW-1185">Reference proteome</keyword>
<comment type="caution">
    <text evidence="5">The sequence shown here is derived from an EMBL/GenBank/DDBJ whole genome shotgun (WGS) entry which is preliminary data.</text>
</comment>
<evidence type="ECO:0000256" key="1">
    <source>
        <dbReference type="ARBA" id="ARBA00023002"/>
    </source>
</evidence>
<dbReference type="PANTHER" id="PTHR30137">
    <property type="entry name" value="LUCIFERASE-LIKE MONOOXYGENASE"/>
    <property type="match status" value="1"/>
</dbReference>
<dbReference type="Proteomes" id="UP001601442">
    <property type="component" value="Unassembled WGS sequence"/>
</dbReference>